<reference evidence="4 5" key="1">
    <citation type="submission" date="2019-03" db="EMBL/GenBank/DDBJ databases">
        <title>Diversity of the mouse oral microbiome.</title>
        <authorList>
            <person name="Joseph S."/>
            <person name="Aduse-Opoku J."/>
            <person name="Curtis M."/>
            <person name="Wade W."/>
            <person name="Hashim A."/>
        </authorList>
    </citation>
    <scope>NUCLEOTIDE SEQUENCE [LARGE SCALE GENOMIC DNA]</scope>
    <source>
        <strain evidence="5">irhom_31</strain>
    </source>
</reference>
<dbReference type="PROSITE" id="PS51194">
    <property type="entry name" value="HELICASE_CTER"/>
    <property type="match status" value="1"/>
</dbReference>
<dbReference type="Gene3D" id="3.40.50.300">
    <property type="entry name" value="P-loop containing nucleotide triphosphate hydrolases"/>
    <property type="match status" value="2"/>
</dbReference>
<evidence type="ECO:0000259" key="2">
    <source>
        <dbReference type="PROSITE" id="PS51192"/>
    </source>
</evidence>
<dbReference type="GO" id="GO:0005524">
    <property type="term" value="F:ATP binding"/>
    <property type="evidence" value="ECO:0007669"/>
    <property type="project" value="InterPro"/>
</dbReference>
<dbReference type="GO" id="GO:0016787">
    <property type="term" value="F:hydrolase activity"/>
    <property type="evidence" value="ECO:0007669"/>
    <property type="project" value="InterPro"/>
</dbReference>
<feature type="domain" description="Helicase ATP-binding" evidence="2">
    <location>
        <begin position="336"/>
        <end position="491"/>
    </location>
</feature>
<feature type="compositionally biased region" description="Polar residues" evidence="1">
    <location>
        <begin position="115"/>
        <end position="132"/>
    </location>
</feature>
<organism evidence="4 5">
    <name type="scientific">Rothia nasimurium</name>
    <dbReference type="NCBI Taxonomy" id="85336"/>
    <lineage>
        <taxon>Bacteria</taxon>
        <taxon>Bacillati</taxon>
        <taxon>Actinomycetota</taxon>
        <taxon>Actinomycetes</taxon>
        <taxon>Micrococcales</taxon>
        <taxon>Micrococcaceae</taxon>
        <taxon>Rothia</taxon>
    </lineage>
</organism>
<dbReference type="OrthoDB" id="9776021at2"/>
<dbReference type="Gene3D" id="3.30.870.10">
    <property type="entry name" value="Endonuclease Chain A"/>
    <property type="match status" value="1"/>
</dbReference>
<dbReference type="InterPro" id="IPR050742">
    <property type="entry name" value="Helicase_Restrict-Modif_Enz"/>
</dbReference>
<evidence type="ECO:0000259" key="3">
    <source>
        <dbReference type="PROSITE" id="PS51194"/>
    </source>
</evidence>
<dbReference type="PANTHER" id="PTHR47396">
    <property type="entry name" value="TYPE I RESTRICTION ENZYME ECOKI R PROTEIN"/>
    <property type="match status" value="1"/>
</dbReference>
<protein>
    <submittedName>
        <fullName evidence="4">DUF3427 domain-containing protein</fullName>
    </submittedName>
</protein>
<name>A0A4Y9F5H4_9MICC</name>
<dbReference type="RefSeq" id="WP_135012208.1">
    <property type="nucleotide sequence ID" value="NZ_JADGLK010000015.1"/>
</dbReference>
<accession>A0A4Y9F5H4</accession>
<dbReference type="SMART" id="SM00490">
    <property type="entry name" value="HELICc"/>
    <property type="match status" value="1"/>
</dbReference>
<dbReference type="GO" id="GO:0003677">
    <property type="term" value="F:DNA binding"/>
    <property type="evidence" value="ECO:0007669"/>
    <property type="project" value="InterPro"/>
</dbReference>
<dbReference type="InterPro" id="IPR025202">
    <property type="entry name" value="PLD-like_dom"/>
</dbReference>
<dbReference type="CDD" id="cd09203">
    <property type="entry name" value="PLDc_N_DEXD_b1"/>
    <property type="match status" value="1"/>
</dbReference>
<feature type="domain" description="Helicase C-terminal" evidence="3">
    <location>
        <begin position="551"/>
        <end position="701"/>
    </location>
</feature>
<dbReference type="GO" id="GO:0005829">
    <property type="term" value="C:cytosol"/>
    <property type="evidence" value="ECO:0007669"/>
    <property type="project" value="TreeGrafter"/>
</dbReference>
<dbReference type="InterPro" id="IPR021835">
    <property type="entry name" value="DUF3427"/>
</dbReference>
<gene>
    <name evidence="4" type="ORF">E4U03_05385</name>
</gene>
<dbReference type="InterPro" id="IPR001650">
    <property type="entry name" value="Helicase_C-like"/>
</dbReference>
<dbReference type="Pfam" id="PF04851">
    <property type="entry name" value="ResIII"/>
    <property type="match status" value="1"/>
</dbReference>
<evidence type="ECO:0000313" key="4">
    <source>
        <dbReference type="EMBL" id="TFU22623.1"/>
    </source>
</evidence>
<dbReference type="Proteomes" id="UP000297951">
    <property type="component" value="Unassembled WGS sequence"/>
</dbReference>
<dbReference type="PROSITE" id="PS51192">
    <property type="entry name" value="HELICASE_ATP_BIND_1"/>
    <property type="match status" value="1"/>
</dbReference>
<dbReference type="AlphaFoldDB" id="A0A4Y9F5H4"/>
<evidence type="ECO:0000313" key="5">
    <source>
        <dbReference type="Proteomes" id="UP000297951"/>
    </source>
</evidence>
<dbReference type="SUPFAM" id="SSF52540">
    <property type="entry name" value="P-loop containing nucleoside triphosphate hydrolases"/>
    <property type="match status" value="1"/>
</dbReference>
<feature type="region of interest" description="Disordered" evidence="1">
    <location>
        <begin position="106"/>
        <end position="134"/>
    </location>
</feature>
<dbReference type="CDD" id="cd18799">
    <property type="entry name" value="SF2_C_EcoAI-like"/>
    <property type="match status" value="1"/>
</dbReference>
<dbReference type="InterPro" id="IPR027417">
    <property type="entry name" value="P-loop_NTPase"/>
</dbReference>
<dbReference type="CDD" id="cd18032">
    <property type="entry name" value="DEXHc_RE_I_III_res"/>
    <property type="match status" value="1"/>
</dbReference>
<dbReference type="SMART" id="SM00487">
    <property type="entry name" value="DEXDc"/>
    <property type="match status" value="1"/>
</dbReference>
<dbReference type="EMBL" id="SPQC01000015">
    <property type="protein sequence ID" value="TFU22623.1"/>
    <property type="molecule type" value="Genomic_DNA"/>
</dbReference>
<evidence type="ECO:0000256" key="1">
    <source>
        <dbReference type="SAM" id="MobiDB-lite"/>
    </source>
</evidence>
<dbReference type="PANTHER" id="PTHR47396:SF1">
    <property type="entry name" value="ATP-DEPENDENT HELICASE IRC3-RELATED"/>
    <property type="match status" value="1"/>
</dbReference>
<dbReference type="InterPro" id="IPR014001">
    <property type="entry name" value="Helicase_ATP-bd"/>
</dbReference>
<dbReference type="InterPro" id="IPR006935">
    <property type="entry name" value="Helicase/UvrB_N"/>
</dbReference>
<dbReference type="Pfam" id="PF00271">
    <property type="entry name" value="Helicase_C"/>
    <property type="match status" value="1"/>
</dbReference>
<proteinExistence type="predicted"/>
<comment type="caution">
    <text evidence="4">The sequence shown here is derived from an EMBL/GenBank/DDBJ whole genome shotgun (WGS) entry which is preliminary data.</text>
</comment>
<dbReference type="SUPFAM" id="SSF56024">
    <property type="entry name" value="Phospholipase D/nuclease"/>
    <property type="match status" value="1"/>
</dbReference>
<dbReference type="Pfam" id="PF11907">
    <property type="entry name" value="DUF3427"/>
    <property type="match status" value="1"/>
</dbReference>
<sequence>MSNKQVLPLGLYETLKTRRTLSQELPPETEWVESEILGEDAEHISSLARYVAQQVAAKLEQTEANERIALVNMLLTQLEDESGPDEVFELENSKNTGSLVQLTELKPRHQRKPSNRPSTPLSSVALLTNNPKEPQLGEEIKKELESADRVDLLCSFLKLTGVNVLAPQLDILKRRGIPFRVITTTYMGATDRKAVDKLVQEYGAEVKISYEKNSTRLHAKAWLFHRNTGFSTGYVGSSNLSHAALTDGLEWNVRISNTVTPGILGQFNAAFESYWESHQFESYTGSDKDREKLDRSLEQATIGTGASARPNLQINFSYVDVHPYPHQAIMLDELQAERQKGHHRNLAVAATGTGKTIFSALDYKRLCEESGKKLRLLFIAHQAEILNQSQSAFAMVMRDANFGEQYFGGVVPEHNEQVFATVQTLASASTERFTPDHFDVVIVDEFHHASAPTYQKILSYFQPQELLGLTATPERTDGKNVAAEYFDGRVATQLRLWDALEADLLVPFHYYGINDATDLSGLTFERGSYRDSELSQYYLANKRRVALILQQIEEKIANPRSMRAIGFCVDREHARYMAEELCKADISATYLLGDDSAERRREVIDQLKDPEHELTTVFTVNLFNEGVDIPEVDTLLMLRPTQSPTLFQQQLGRGLRRSPDKAVLVVLDFVGNQAKGFRFDLKMRSLTRAGILTPSEVENPHLPPGCSIQLDEKTQEQVLRSIKEALHPKVEVLADNLKIFAEEQKKKNFEVVVTELLEPYLDRYGLELAHIYGRKTKNGKGLTFTFLLDQAGQIPRISGLYEKGSVTEHLSNRIKSLANVNDEERIDVYQRLLTTDIWEKDLSMREKRFAWMLLFSFWPKGKIRSGEEKFTLDQGLSELRQHPYFIQELIQIWSYRLGTDRHAPQSLSTISPDIPLSTHAYYSREEIFAAIGLHENEKKSVPAGAVQGVYESRTTDTIALLVNLSKSEKHFTPETMYKDYAVTESEFAWDSQNSTAPDSRLGKIYQHHGELGQMPLLFVRYTKEDGIGTAPYLFVGPVNYRSHSGSKPMHIKWELERPLPADLFALARSTA</sequence>
<dbReference type="Pfam" id="PF13091">
    <property type="entry name" value="PLDc_2"/>
    <property type="match status" value="1"/>
</dbReference>